<feature type="domain" description="Helicase ATP-binding" evidence="6">
    <location>
        <begin position="27"/>
        <end position="209"/>
    </location>
</feature>
<keyword evidence="4" id="KW-0347">Helicase</keyword>
<keyword evidence="5" id="KW-0067">ATP-binding</keyword>
<reference evidence="8" key="1">
    <citation type="journal article" date="2022" name="G3 (Bethesda)">
        <title>High quality genome of the basidiomycete yeast Dioszegia hungarica PDD-24b-2 isolated from cloud water.</title>
        <authorList>
            <person name="Jarrige D."/>
            <person name="Haridas S."/>
            <person name="Bleykasten-Grosshans C."/>
            <person name="Joly M."/>
            <person name="Nadalig T."/>
            <person name="Sancelme M."/>
            <person name="Vuilleumier S."/>
            <person name="Grigoriev I.V."/>
            <person name="Amato P."/>
            <person name="Bringel F."/>
        </authorList>
    </citation>
    <scope>NUCLEOTIDE SEQUENCE</scope>
    <source>
        <strain evidence="8">PDD-24b-2</strain>
    </source>
</reference>
<dbReference type="PANTHER" id="PTHR47958">
    <property type="entry name" value="ATP-DEPENDENT RNA HELICASE DBP3"/>
    <property type="match status" value="1"/>
</dbReference>
<dbReference type="Pfam" id="PF00270">
    <property type="entry name" value="DEAD"/>
    <property type="match status" value="1"/>
</dbReference>
<dbReference type="RefSeq" id="XP_052943342.1">
    <property type="nucleotide sequence ID" value="XM_053089995.1"/>
</dbReference>
<comment type="caution">
    <text evidence="8">The sequence shown here is derived from an EMBL/GenBank/DDBJ whole genome shotgun (WGS) entry which is preliminary data.</text>
</comment>
<sequence length="380" mass="43252">MSLKPELVRGIHEYCLPPPAAAQKEAMQYILARRDCVIQVKSHVNESCVYLIPMLQAIDTSARQTQAIVIASTREIAQAIWTTVRALSKHLGVYCYSFVGGGTFPEDCHRARHRPQVVVGTVGRICGLVKRNALELDHVRSICLSEADMSMLPWSGNSPNPMDYPESPDAIKDLLRRLPVNKQFVMLSANLPAVVLEAADEYMRNHVRVPLEGKGHDLDGVKQYYISADYEREFCKLEIVHRLHQIGMLNRAVIFCSKKERVDWLTEKLRERRIPTMSVHSGVDYEERKRRIRKFSLGSVGILITTDLLARSLDGLRVPVIINHDMPWSKADYILRVDDGGRCGGKRTAITLLRPRDLELLQEIEQFCDIEIEEMIVRLD</sequence>
<dbReference type="EC" id="3.6.4.13" evidence="1"/>
<dbReference type="AlphaFoldDB" id="A0AA38H419"/>
<dbReference type="EMBL" id="JAKWFO010000008">
    <property type="protein sequence ID" value="KAI9633565.1"/>
    <property type="molecule type" value="Genomic_DNA"/>
</dbReference>
<dbReference type="SMART" id="SM00487">
    <property type="entry name" value="DEXDc"/>
    <property type="match status" value="1"/>
</dbReference>
<dbReference type="SUPFAM" id="SSF52540">
    <property type="entry name" value="P-loop containing nucleoside triphosphate hydrolases"/>
    <property type="match status" value="1"/>
</dbReference>
<evidence type="ECO:0000313" key="8">
    <source>
        <dbReference type="EMBL" id="KAI9633565.1"/>
    </source>
</evidence>
<evidence type="ECO:0000256" key="1">
    <source>
        <dbReference type="ARBA" id="ARBA00012552"/>
    </source>
</evidence>
<keyword evidence="9" id="KW-1185">Reference proteome</keyword>
<organism evidence="8 9">
    <name type="scientific">Dioszegia hungarica</name>
    <dbReference type="NCBI Taxonomy" id="4972"/>
    <lineage>
        <taxon>Eukaryota</taxon>
        <taxon>Fungi</taxon>
        <taxon>Dikarya</taxon>
        <taxon>Basidiomycota</taxon>
        <taxon>Agaricomycotina</taxon>
        <taxon>Tremellomycetes</taxon>
        <taxon>Tremellales</taxon>
        <taxon>Bulleribasidiaceae</taxon>
        <taxon>Dioszegia</taxon>
    </lineage>
</organism>
<dbReference type="GeneID" id="77729200"/>
<dbReference type="Pfam" id="PF00271">
    <property type="entry name" value="Helicase_C"/>
    <property type="match status" value="1"/>
</dbReference>
<dbReference type="Proteomes" id="UP001164286">
    <property type="component" value="Unassembled WGS sequence"/>
</dbReference>
<feature type="domain" description="Helicase C-terminal" evidence="7">
    <location>
        <begin position="220"/>
        <end position="380"/>
    </location>
</feature>
<dbReference type="PROSITE" id="PS51194">
    <property type="entry name" value="HELICASE_CTER"/>
    <property type="match status" value="1"/>
</dbReference>
<evidence type="ECO:0000313" key="9">
    <source>
        <dbReference type="Proteomes" id="UP001164286"/>
    </source>
</evidence>
<name>A0AA38H419_9TREE</name>
<dbReference type="PROSITE" id="PS51192">
    <property type="entry name" value="HELICASE_ATP_BIND_1"/>
    <property type="match status" value="1"/>
</dbReference>
<dbReference type="InterPro" id="IPR011545">
    <property type="entry name" value="DEAD/DEAH_box_helicase_dom"/>
</dbReference>
<gene>
    <name evidence="8" type="ORF">MKK02DRAFT_38221</name>
</gene>
<dbReference type="GO" id="GO:0003676">
    <property type="term" value="F:nucleic acid binding"/>
    <property type="evidence" value="ECO:0007669"/>
    <property type="project" value="InterPro"/>
</dbReference>
<dbReference type="GO" id="GO:0016787">
    <property type="term" value="F:hydrolase activity"/>
    <property type="evidence" value="ECO:0007669"/>
    <property type="project" value="UniProtKB-KW"/>
</dbReference>
<dbReference type="SMART" id="SM00490">
    <property type="entry name" value="HELICc"/>
    <property type="match status" value="1"/>
</dbReference>
<keyword evidence="2" id="KW-0547">Nucleotide-binding</keyword>
<evidence type="ECO:0000259" key="6">
    <source>
        <dbReference type="PROSITE" id="PS51192"/>
    </source>
</evidence>
<dbReference type="InterPro" id="IPR027417">
    <property type="entry name" value="P-loop_NTPase"/>
</dbReference>
<protein>
    <recommendedName>
        <fullName evidence="1">RNA helicase</fullName>
        <ecNumber evidence="1">3.6.4.13</ecNumber>
    </recommendedName>
</protein>
<dbReference type="Gene3D" id="3.40.50.300">
    <property type="entry name" value="P-loop containing nucleotide triphosphate hydrolases"/>
    <property type="match status" value="2"/>
</dbReference>
<keyword evidence="3 8" id="KW-0378">Hydrolase</keyword>
<evidence type="ECO:0000256" key="4">
    <source>
        <dbReference type="ARBA" id="ARBA00022806"/>
    </source>
</evidence>
<dbReference type="InterPro" id="IPR001650">
    <property type="entry name" value="Helicase_C-like"/>
</dbReference>
<dbReference type="CDD" id="cd18787">
    <property type="entry name" value="SF2_C_DEAD"/>
    <property type="match status" value="1"/>
</dbReference>
<dbReference type="InterPro" id="IPR014001">
    <property type="entry name" value="Helicase_ATP-bd"/>
</dbReference>
<evidence type="ECO:0000259" key="7">
    <source>
        <dbReference type="PROSITE" id="PS51194"/>
    </source>
</evidence>
<proteinExistence type="predicted"/>
<evidence type="ECO:0000256" key="2">
    <source>
        <dbReference type="ARBA" id="ARBA00022741"/>
    </source>
</evidence>
<evidence type="ECO:0000256" key="5">
    <source>
        <dbReference type="ARBA" id="ARBA00022840"/>
    </source>
</evidence>
<dbReference type="GO" id="GO:0005524">
    <property type="term" value="F:ATP binding"/>
    <property type="evidence" value="ECO:0007669"/>
    <property type="project" value="UniProtKB-KW"/>
</dbReference>
<evidence type="ECO:0000256" key="3">
    <source>
        <dbReference type="ARBA" id="ARBA00022801"/>
    </source>
</evidence>
<dbReference type="GO" id="GO:0003724">
    <property type="term" value="F:RNA helicase activity"/>
    <property type="evidence" value="ECO:0007669"/>
    <property type="project" value="UniProtKB-EC"/>
</dbReference>
<accession>A0AA38H419</accession>